<dbReference type="EMBL" id="QSRJ01000002">
    <property type="protein sequence ID" value="RGL11645.1"/>
    <property type="molecule type" value="Genomic_DNA"/>
</dbReference>
<dbReference type="GO" id="GO:0019829">
    <property type="term" value="F:ATPase-coupled monoatomic cation transmembrane transporter activity"/>
    <property type="evidence" value="ECO:0007669"/>
    <property type="project" value="InterPro"/>
</dbReference>
<sequence length="72" mass="7944">MRKSFKLDEIDCAVCAGKLEDAIKKLDGVTDAKVNFLTQKLTLEADDASFDQVLDAVVKLTADIEPDCEILR</sequence>
<proteinExistence type="predicted"/>
<dbReference type="Proteomes" id="UP000260943">
    <property type="component" value="Unassembled WGS sequence"/>
</dbReference>
<organism evidence="2 3">
    <name type="scientific">Collinsella tanakaei</name>
    <dbReference type="NCBI Taxonomy" id="626935"/>
    <lineage>
        <taxon>Bacteria</taxon>
        <taxon>Bacillati</taxon>
        <taxon>Actinomycetota</taxon>
        <taxon>Coriobacteriia</taxon>
        <taxon>Coriobacteriales</taxon>
        <taxon>Coriobacteriaceae</taxon>
        <taxon>Collinsella</taxon>
    </lineage>
</organism>
<comment type="caution">
    <text evidence="2">The sequence shown here is derived from an EMBL/GenBank/DDBJ whole genome shotgun (WGS) entry which is preliminary data.</text>
</comment>
<evidence type="ECO:0000259" key="1">
    <source>
        <dbReference type="PROSITE" id="PS50846"/>
    </source>
</evidence>
<reference evidence="2 3" key="1">
    <citation type="submission" date="2018-08" db="EMBL/GenBank/DDBJ databases">
        <title>A genome reference for cultivated species of the human gut microbiota.</title>
        <authorList>
            <person name="Zou Y."/>
            <person name="Xue W."/>
            <person name="Luo G."/>
        </authorList>
    </citation>
    <scope>NUCLEOTIDE SEQUENCE [LARGE SCALE GENOMIC DNA]</scope>
    <source>
        <strain evidence="2 3">TF08-14</strain>
    </source>
</reference>
<protein>
    <submittedName>
        <fullName evidence="2">Heavy-metal-associated domain-containing protein</fullName>
    </submittedName>
</protein>
<dbReference type="Pfam" id="PF00403">
    <property type="entry name" value="HMA"/>
    <property type="match status" value="1"/>
</dbReference>
<dbReference type="SUPFAM" id="SSF55008">
    <property type="entry name" value="HMA, heavy metal-associated domain"/>
    <property type="match status" value="1"/>
</dbReference>
<dbReference type="PROSITE" id="PS50846">
    <property type="entry name" value="HMA_2"/>
    <property type="match status" value="1"/>
</dbReference>
<name>A0A2V2C4I8_9ACTN</name>
<dbReference type="RefSeq" id="WP_117678994.1">
    <property type="nucleotide sequence ID" value="NZ_CALJOO010000085.1"/>
</dbReference>
<evidence type="ECO:0000313" key="3">
    <source>
        <dbReference type="Proteomes" id="UP000260943"/>
    </source>
</evidence>
<evidence type="ECO:0000313" key="2">
    <source>
        <dbReference type="EMBL" id="RGL11645.1"/>
    </source>
</evidence>
<dbReference type="GO" id="GO:0016020">
    <property type="term" value="C:membrane"/>
    <property type="evidence" value="ECO:0007669"/>
    <property type="project" value="InterPro"/>
</dbReference>
<dbReference type="AlphaFoldDB" id="A0A2V2C4I8"/>
<dbReference type="PRINTS" id="PR00941">
    <property type="entry name" value="CDATPASE"/>
</dbReference>
<dbReference type="CDD" id="cd00371">
    <property type="entry name" value="HMA"/>
    <property type="match status" value="1"/>
</dbReference>
<accession>A0A2V2C4I8</accession>
<dbReference type="InterPro" id="IPR036163">
    <property type="entry name" value="HMA_dom_sf"/>
</dbReference>
<feature type="domain" description="HMA" evidence="1">
    <location>
        <begin position="1"/>
        <end position="65"/>
    </location>
</feature>
<dbReference type="Gene3D" id="3.30.70.100">
    <property type="match status" value="1"/>
</dbReference>
<gene>
    <name evidence="2" type="ORF">DXC81_02345</name>
</gene>
<dbReference type="InterPro" id="IPR006121">
    <property type="entry name" value="HMA_dom"/>
</dbReference>
<dbReference type="GO" id="GO:0046872">
    <property type="term" value="F:metal ion binding"/>
    <property type="evidence" value="ECO:0007669"/>
    <property type="project" value="InterPro"/>
</dbReference>
<dbReference type="InterPro" id="IPR027256">
    <property type="entry name" value="P-typ_ATPase_IB"/>
</dbReference>